<dbReference type="InterPro" id="IPR013849">
    <property type="entry name" value="DNA_helicase_Holl-junc_RuvA_I"/>
</dbReference>
<dbReference type="Gene3D" id="1.10.8.10">
    <property type="entry name" value="DNA helicase RuvA subunit, C-terminal domain"/>
    <property type="match status" value="1"/>
</dbReference>
<evidence type="ECO:0000256" key="1">
    <source>
        <dbReference type="ARBA" id="ARBA00022490"/>
    </source>
</evidence>
<dbReference type="NCBIfam" id="TIGR00084">
    <property type="entry name" value="ruvA"/>
    <property type="match status" value="1"/>
</dbReference>
<organism evidence="8 9">
    <name type="scientific">Candidatus Ishikawaella capsulata Mpkobe</name>
    <dbReference type="NCBI Taxonomy" id="476281"/>
    <lineage>
        <taxon>Bacteria</taxon>
        <taxon>Pseudomonadati</taxon>
        <taxon>Pseudomonadota</taxon>
        <taxon>Gammaproteobacteria</taxon>
        <taxon>Enterobacterales</taxon>
        <taxon>Enterobacteriaceae</taxon>
        <taxon>Candidatus Ishikawella</taxon>
    </lineage>
</organism>
<keyword evidence="2 6" id="KW-0227">DNA damage</keyword>
<dbReference type="GO" id="GO:0005524">
    <property type="term" value="F:ATP binding"/>
    <property type="evidence" value="ECO:0007669"/>
    <property type="project" value="InterPro"/>
</dbReference>
<dbReference type="InterPro" id="IPR000085">
    <property type="entry name" value="RuvA"/>
</dbReference>
<name>C5WCN3_9ENTR</name>
<dbReference type="HOGENOM" id="CLU_087936_0_0_6"/>
<comment type="subcellular location">
    <subcellularLocation>
        <location evidence="6">Cytoplasm</location>
    </subcellularLocation>
</comment>
<keyword evidence="5 6" id="KW-0234">DNA repair</keyword>
<keyword evidence="1 6" id="KW-0963">Cytoplasm</keyword>
<dbReference type="SUPFAM" id="SSF50249">
    <property type="entry name" value="Nucleic acid-binding proteins"/>
    <property type="match status" value="1"/>
</dbReference>
<accession>C5WCN3</accession>
<gene>
    <name evidence="6 8" type="primary">ruvA</name>
    <name evidence="8" type="ORF">ICMP_229</name>
</gene>
<comment type="similarity">
    <text evidence="6">Belongs to the RuvA family.</text>
</comment>
<evidence type="ECO:0000256" key="4">
    <source>
        <dbReference type="ARBA" id="ARBA00023172"/>
    </source>
</evidence>
<dbReference type="GO" id="GO:0000400">
    <property type="term" value="F:four-way junction DNA binding"/>
    <property type="evidence" value="ECO:0007669"/>
    <property type="project" value="UniProtKB-UniRule"/>
</dbReference>
<proteinExistence type="inferred from homology"/>
<reference evidence="8 9" key="1">
    <citation type="journal article" date="2011" name="Genome Biol. Evol.">
        <title>Reductive evolution of bacterial genome in insect gut environment.</title>
        <authorList>
            <person name="Nikoh N."/>
            <person name="Hosokawa T."/>
            <person name="Ohshima K."/>
            <person name="Hattori M."/>
            <person name="Fukatsu T."/>
        </authorList>
    </citation>
    <scope>NUCLEOTIDE SEQUENCE [LARGE SCALE GENOMIC DNA]</scope>
    <source>
        <strain evidence="8 9">Mpkobe</strain>
    </source>
</reference>
<protein>
    <recommendedName>
        <fullName evidence="6">Holliday junction branch migration complex subunit RuvA</fullName>
    </recommendedName>
</protein>
<dbReference type="InterPro" id="IPR036267">
    <property type="entry name" value="RuvA_C_sf"/>
</dbReference>
<dbReference type="KEGG" id="icp:ICMP_229"/>
<evidence type="ECO:0000256" key="5">
    <source>
        <dbReference type="ARBA" id="ARBA00023204"/>
    </source>
</evidence>
<feature type="region of interest" description="Domain III" evidence="6">
    <location>
        <begin position="151"/>
        <end position="204"/>
    </location>
</feature>
<dbReference type="Pfam" id="PF14520">
    <property type="entry name" value="HHH_5"/>
    <property type="match status" value="1"/>
</dbReference>
<dbReference type="Gene3D" id="2.40.50.140">
    <property type="entry name" value="Nucleic acid-binding proteins"/>
    <property type="match status" value="1"/>
</dbReference>
<dbReference type="STRING" id="476281.ICMP_229"/>
<dbReference type="RefSeq" id="WP_052456810.1">
    <property type="nucleotide sequence ID" value="NZ_AP010872.1"/>
</dbReference>
<dbReference type="Gene3D" id="1.10.150.20">
    <property type="entry name" value="5' to 3' exonuclease, C-terminal subdomain"/>
    <property type="match status" value="1"/>
</dbReference>
<comment type="subunit">
    <text evidence="6">Homotetramer. Forms an RuvA(8)-RuvB(12)-Holliday junction (HJ) complex. HJ DNA is sandwiched between 2 RuvA tetramers; dsDNA enters through RuvA and exits via RuvB. An RuvB hexamer assembles on each DNA strand where it exits the tetramer. Each RuvB hexamer is contacted by two RuvA subunits (via domain III) on 2 adjacent RuvB subunits; this complex drives branch migration. In the full resolvosome a probable DNA-RuvA(4)-RuvB(12)-RuvC(2) complex forms which resolves the HJ.</text>
</comment>
<dbReference type="SUPFAM" id="SSF46929">
    <property type="entry name" value="DNA helicase RuvA subunit, C-terminal domain"/>
    <property type="match status" value="1"/>
</dbReference>
<evidence type="ECO:0000313" key="8">
    <source>
        <dbReference type="EMBL" id="BAH83089.1"/>
    </source>
</evidence>
<keyword evidence="8" id="KW-0378">Hydrolase</keyword>
<dbReference type="Pfam" id="PF07499">
    <property type="entry name" value="RuvA_C"/>
    <property type="match status" value="1"/>
</dbReference>
<sequence>MISFLRGNIIEKKAPWVLLEVNGIGYEINMPITCFNDLPDLNQETLIFTHFIIREDLICIFGFQTIAKRTLFRNLIKINGVGCKLALIILSNISPQQFINVIEERKVSLLEKIPGIGKKIAERILIEMRDLFKKKSDNLSTSILEKKAIADDAIKALIALGYKPKEAHFIITKVHNPNMDCKTLICAALKKIYEVKNEKKGLFY</sequence>
<evidence type="ECO:0000256" key="3">
    <source>
        <dbReference type="ARBA" id="ARBA00023125"/>
    </source>
</evidence>
<dbReference type="HAMAP" id="MF_00031">
    <property type="entry name" value="DNA_HJ_migration_RuvA"/>
    <property type="match status" value="1"/>
</dbReference>
<dbReference type="GO" id="GO:0009378">
    <property type="term" value="F:four-way junction helicase activity"/>
    <property type="evidence" value="ECO:0007669"/>
    <property type="project" value="InterPro"/>
</dbReference>
<feature type="domain" description="Helix-hairpin-helix DNA-binding motif class 1" evidence="7">
    <location>
        <begin position="73"/>
        <end position="92"/>
    </location>
</feature>
<dbReference type="GO" id="GO:0006281">
    <property type="term" value="P:DNA repair"/>
    <property type="evidence" value="ECO:0007669"/>
    <property type="project" value="UniProtKB-UniRule"/>
</dbReference>
<dbReference type="Pfam" id="PF01330">
    <property type="entry name" value="RuvA_N"/>
    <property type="match status" value="1"/>
</dbReference>
<dbReference type="CDD" id="cd14332">
    <property type="entry name" value="UBA_RuvA_C"/>
    <property type="match status" value="1"/>
</dbReference>
<dbReference type="GO" id="GO:0048476">
    <property type="term" value="C:Holliday junction resolvase complex"/>
    <property type="evidence" value="ECO:0007669"/>
    <property type="project" value="UniProtKB-UniRule"/>
</dbReference>
<dbReference type="GO" id="GO:0005737">
    <property type="term" value="C:cytoplasm"/>
    <property type="evidence" value="ECO:0007669"/>
    <property type="project" value="UniProtKB-SubCell"/>
</dbReference>
<dbReference type="AlphaFoldDB" id="C5WCN3"/>
<feature type="domain" description="Helix-hairpin-helix DNA-binding motif class 1" evidence="7">
    <location>
        <begin position="108"/>
        <end position="127"/>
    </location>
</feature>
<keyword evidence="3 6" id="KW-0238">DNA-binding</keyword>
<comment type="function">
    <text evidence="6">The RuvA-RuvB-RuvC complex processes Holliday junction (HJ) DNA during genetic recombination and DNA repair, while the RuvA-RuvB complex plays an important role in the rescue of blocked DNA replication forks via replication fork reversal (RFR). RuvA specifically binds to HJ cruciform DNA, conferring on it an open structure. The RuvB hexamer acts as an ATP-dependent pump, pulling dsDNA into and through the RuvAB complex. HJ branch migration allows RuvC to scan DNA until it finds its consensus sequence, where it cleaves and resolves the cruciform DNA.</text>
</comment>
<evidence type="ECO:0000256" key="2">
    <source>
        <dbReference type="ARBA" id="ARBA00022763"/>
    </source>
</evidence>
<dbReference type="InterPro" id="IPR003583">
    <property type="entry name" value="Hlx-hairpin-Hlx_DNA-bd_motif"/>
</dbReference>
<dbReference type="GO" id="GO:0006310">
    <property type="term" value="P:DNA recombination"/>
    <property type="evidence" value="ECO:0007669"/>
    <property type="project" value="UniProtKB-UniRule"/>
</dbReference>
<feature type="region of interest" description="Domain II" evidence="6">
    <location>
        <begin position="65"/>
        <end position="142"/>
    </location>
</feature>
<keyword evidence="8" id="KW-0067">ATP-binding</keyword>
<evidence type="ECO:0000256" key="6">
    <source>
        <dbReference type="HAMAP-Rule" id="MF_00031"/>
    </source>
</evidence>
<evidence type="ECO:0000313" key="9">
    <source>
        <dbReference type="Proteomes" id="UP000061704"/>
    </source>
</evidence>
<keyword evidence="8" id="KW-0347">Helicase</keyword>
<dbReference type="EMBL" id="AP010872">
    <property type="protein sequence ID" value="BAH83089.1"/>
    <property type="molecule type" value="Genomic_DNA"/>
</dbReference>
<dbReference type="SMART" id="SM00278">
    <property type="entry name" value="HhH1"/>
    <property type="match status" value="2"/>
</dbReference>
<comment type="domain">
    <text evidence="6">Has three domains with a flexible linker between the domains II and III and assumes an 'L' shape. Domain III is highly mobile and contacts RuvB.</text>
</comment>
<evidence type="ECO:0000259" key="7">
    <source>
        <dbReference type="SMART" id="SM00278"/>
    </source>
</evidence>
<dbReference type="Proteomes" id="UP000061704">
    <property type="component" value="Chromosome"/>
</dbReference>
<dbReference type="InterPro" id="IPR011114">
    <property type="entry name" value="RuvA_C"/>
</dbReference>
<dbReference type="InterPro" id="IPR010994">
    <property type="entry name" value="RuvA_2-like"/>
</dbReference>
<comment type="caution">
    <text evidence="6">Lacks conserved residue(s) required for the propagation of feature annotation.</text>
</comment>
<dbReference type="GO" id="GO:0009379">
    <property type="term" value="C:Holliday junction helicase complex"/>
    <property type="evidence" value="ECO:0007669"/>
    <property type="project" value="InterPro"/>
</dbReference>
<dbReference type="OrthoDB" id="5293449at2"/>
<dbReference type="SUPFAM" id="SSF47781">
    <property type="entry name" value="RuvA domain 2-like"/>
    <property type="match status" value="1"/>
</dbReference>
<keyword evidence="8" id="KW-0547">Nucleotide-binding</keyword>
<keyword evidence="4 6" id="KW-0233">DNA recombination</keyword>
<dbReference type="InterPro" id="IPR012340">
    <property type="entry name" value="NA-bd_OB-fold"/>
</dbReference>
<feature type="region of interest" description="Domain I" evidence="6">
    <location>
        <begin position="1"/>
        <end position="64"/>
    </location>
</feature>
<keyword evidence="9" id="KW-1185">Reference proteome</keyword>